<dbReference type="InterPro" id="IPR044285">
    <property type="entry name" value="PWP1"/>
</dbReference>
<dbReference type="AlphaFoldDB" id="A0A1Y2FA55"/>
<dbReference type="STRING" id="56484.A0A1Y2FA55"/>
<feature type="region of interest" description="Disordered" evidence="5">
    <location>
        <begin position="486"/>
        <end position="532"/>
    </location>
</feature>
<dbReference type="PROSITE" id="PS00678">
    <property type="entry name" value="WD_REPEATS_1"/>
    <property type="match status" value="1"/>
</dbReference>
<feature type="compositionally biased region" description="Basic and acidic residues" evidence="5">
    <location>
        <begin position="517"/>
        <end position="532"/>
    </location>
</feature>
<keyword evidence="7" id="KW-1185">Reference proteome</keyword>
<feature type="region of interest" description="Disordered" evidence="5">
    <location>
        <begin position="47"/>
        <end position="81"/>
    </location>
</feature>
<evidence type="ECO:0000256" key="1">
    <source>
        <dbReference type="ARBA" id="ARBA00022553"/>
    </source>
</evidence>
<evidence type="ECO:0000256" key="2">
    <source>
        <dbReference type="ARBA" id="ARBA00022574"/>
    </source>
</evidence>
<feature type="repeat" description="WD" evidence="4">
    <location>
        <begin position="243"/>
        <end position="285"/>
    </location>
</feature>
<gene>
    <name evidence="6" type="ORF">BCR37DRAFT_380531</name>
</gene>
<dbReference type="RefSeq" id="XP_040724433.1">
    <property type="nucleotide sequence ID" value="XM_040869511.1"/>
</dbReference>
<accession>A0A1Y2FA55</accession>
<reference evidence="6 7" key="1">
    <citation type="submission" date="2016-07" db="EMBL/GenBank/DDBJ databases">
        <title>Pervasive Adenine N6-methylation of Active Genes in Fungi.</title>
        <authorList>
            <consortium name="DOE Joint Genome Institute"/>
            <person name="Mondo S.J."/>
            <person name="Dannebaum R.O."/>
            <person name="Kuo R.C."/>
            <person name="Labutti K."/>
            <person name="Haridas S."/>
            <person name="Kuo A."/>
            <person name="Salamov A."/>
            <person name="Ahrendt S.R."/>
            <person name="Lipzen A."/>
            <person name="Sullivan W."/>
            <person name="Andreopoulos W.B."/>
            <person name="Clum A."/>
            <person name="Lindquist E."/>
            <person name="Daum C."/>
            <person name="Ramamoorthy G.K."/>
            <person name="Gryganskyi A."/>
            <person name="Culley D."/>
            <person name="Magnuson J.K."/>
            <person name="James T.Y."/>
            <person name="O'Malley M.A."/>
            <person name="Stajich J.E."/>
            <person name="Spatafora J.W."/>
            <person name="Visel A."/>
            <person name="Grigoriev I.V."/>
        </authorList>
    </citation>
    <scope>NUCLEOTIDE SEQUENCE [LARGE SCALE GENOMIC DNA]</scope>
    <source>
        <strain evidence="6 7">12-1054</strain>
    </source>
</reference>
<dbReference type="InterPro" id="IPR001680">
    <property type="entry name" value="WD40_rpt"/>
</dbReference>
<dbReference type="OMA" id="CFVPRGV"/>
<organism evidence="6 7">
    <name type="scientific">Protomyces lactucae-debilis</name>
    <dbReference type="NCBI Taxonomy" id="2754530"/>
    <lineage>
        <taxon>Eukaryota</taxon>
        <taxon>Fungi</taxon>
        <taxon>Dikarya</taxon>
        <taxon>Ascomycota</taxon>
        <taxon>Taphrinomycotina</taxon>
        <taxon>Taphrinomycetes</taxon>
        <taxon>Taphrinales</taxon>
        <taxon>Protomycetaceae</taxon>
        <taxon>Protomyces</taxon>
    </lineage>
</organism>
<dbReference type="PANTHER" id="PTHR14091">
    <property type="entry name" value="PERIODIC TRYPTOPHAN PROTEIN 1"/>
    <property type="match status" value="1"/>
</dbReference>
<dbReference type="OrthoDB" id="270624at2759"/>
<name>A0A1Y2FA55_PROLT</name>
<keyword evidence="3" id="KW-0677">Repeat</keyword>
<dbReference type="PROSITE" id="PS50082">
    <property type="entry name" value="WD_REPEATS_2"/>
    <property type="match status" value="1"/>
</dbReference>
<keyword evidence="2 4" id="KW-0853">WD repeat</keyword>
<dbReference type="PROSITE" id="PS50294">
    <property type="entry name" value="WD_REPEATS_REGION"/>
    <property type="match status" value="1"/>
</dbReference>
<dbReference type="GeneID" id="63786110"/>
<proteinExistence type="predicted"/>
<keyword evidence="1" id="KW-0597">Phosphoprotein</keyword>
<dbReference type="SUPFAM" id="SSF50978">
    <property type="entry name" value="WD40 repeat-like"/>
    <property type="match status" value="1"/>
</dbReference>
<dbReference type="PRINTS" id="PR00320">
    <property type="entry name" value="GPROTEINBRPT"/>
</dbReference>
<dbReference type="Gene3D" id="2.130.10.10">
    <property type="entry name" value="YVTN repeat-like/Quinoprotein amine dehydrogenase"/>
    <property type="match status" value="2"/>
</dbReference>
<dbReference type="Proteomes" id="UP000193685">
    <property type="component" value="Unassembled WGS sequence"/>
</dbReference>
<dbReference type="GO" id="GO:0005634">
    <property type="term" value="C:nucleus"/>
    <property type="evidence" value="ECO:0007669"/>
    <property type="project" value="TreeGrafter"/>
</dbReference>
<dbReference type="InterPro" id="IPR019775">
    <property type="entry name" value="WD40_repeat_CS"/>
</dbReference>
<sequence>MASIISAVAFVPPGHAAAFPSKYNLSDDEYARIQGLSALQLTEAKQALTAAQSGEPVEDDGDEAFEDVEESDKAEEDDEMAKYKLDEYDDEPEGGETMGIFNNIKGLAYHAHGEADPYITLANAPGNDEEDEDDREDLQILPTDNIILAAKTEDDVSHLEVYVYEDDSSNLYVHHDILLPSFPLCLEWINYANPEQGGNRVAIGTFEPDIEIWDLDVLDSLYPVQILGAGSNPTQKRRKKKNDRHHVDAVLALSANPNARNLLLSASADETLKLWDLASGTCAKSYSHHTDKVSAVCWNPIEATVLASGGYDHRTILSDARMPEQITASWDVGSDVEGLAWDPHQSHLLYTATDAGMLICHDTRQVKKSAKASLWRIQAHDGPLSAFTVNRAVPGMIATGGSEDKRIKLWTTADGKPNMLTSRDFDVGKVFSLGFLPASNGGGSMGLVAGGSAGVVRVWDTATNAAVRKAYASHASIAKAAEGDRTVAIADDEDEVSEDDLGEEDAAMVSSDDDDKALEKNADYRGDVMQDD</sequence>
<evidence type="ECO:0000256" key="5">
    <source>
        <dbReference type="SAM" id="MobiDB-lite"/>
    </source>
</evidence>
<evidence type="ECO:0000313" key="7">
    <source>
        <dbReference type="Proteomes" id="UP000193685"/>
    </source>
</evidence>
<feature type="compositionally biased region" description="Acidic residues" evidence="5">
    <location>
        <begin position="56"/>
        <end position="79"/>
    </location>
</feature>
<dbReference type="InterPro" id="IPR036322">
    <property type="entry name" value="WD40_repeat_dom_sf"/>
</dbReference>
<comment type="caution">
    <text evidence="6">The sequence shown here is derived from an EMBL/GenBank/DDBJ whole genome shotgun (WGS) entry which is preliminary data.</text>
</comment>
<evidence type="ECO:0000313" key="6">
    <source>
        <dbReference type="EMBL" id="ORY80788.1"/>
    </source>
</evidence>
<dbReference type="InterPro" id="IPR015943">
    <property type="entry name" value="WD40/YVTN_repeat-like_dom_sf"/>
</dbReference>
<feature type="compositionally biased region" description="Acidic residues" evidence="5">
    <location>
        <begin position="490"/>
        <end position="516"/>
    </location>
</feature>
<evidence type="ECO:0000256" key="3">
    <source>
        <dbReference type="ARBA" id="ARBA00022737"/>
    </source>
</evidence>
<dbReference type="GO" id="GO:0006364">
    <property type="term" value="P:rRNA processing"/>
    <property type="evidence" value="ECO:0007669"/>
    <property type="project" value="InterPro"/>
</dbReference>
<dbReference type="EMBL" id="MCFI01000012">
    <property type="protein sequence ID" value="ORY80788.1"/>
    <property type="molecule type" value="Genomic_DNA"/>
</dbReference>
<evidence type="ECO:0000256" key="4">
    <source>
        <dbReference type="PROSITE-ProRule" id="PRU00221"/>
    </source>
</evidence>
<dbReference type="Pfam" id="PF00400">
    <property type="entry name" value="WD40"/>
    <property type="match status" value="2"/>
</dbReference>
<dbReference type="SMART" id="SM00320">
    <property type="entry name" value="WD40"/>
    <property type="match status" value="5"/>
</dbReference>
<protein>
    <submittedName>
        <fullName evidence="6">WD40-repeat-containing domain protein</fullName>
    </submittedName>
</protein>
<dbReference type="InterPro" id="IPR020472">
    <property type="entry name" value="WD40_PAC1"/>
</dbReference>
<dbReference type="PANTHER" id="PTHR14091:SF0">
    <property type="entry name" value="PERIODIC TRYPTOPHAN PROTEIN 1 HOMOLOG"/>
    <property type="match status" value="1"/>
</dbReference>